<accession>A0A6G9GZE7</accession>
<reference evidence="2 3" key="1">
    <citation type="submission" date="2020-03" db="EMBL/GenBank/DDBJ databases">
        <title>A novel species.</title>
        <authorList>
            <person name="Gao J."/>
        </authorList>
    </citation>
    <scope>NUCLEOTIDE SEQUENCE [LARGE SCALE GENOMIC DNA]</scope>
    <source>
        <strain evidence="2 3">QMT-12</strain>
    </source>
</reference>
<evidence type="ECO:0008006" key="4">
    <source>
        <dbReference type="Google" id="ProtNLM"/>
    </source>
</evidence>
<dbReference type="KEGG" id="slia:HA039_15900"/>
<feature type="compositionally biased region" description="Basic and acidic residues" evidence="1">
    <location>
        <begin position="67"/>
        <end position="95"/>
    </location>
</feature>
<dbReference type="RefSeq" id="WP_167029813.1">
    <property type="nucleotide sequence ID" value="NZ_CP050177.1"/>
</dbReference>
<organism evidence="2 3">
    <name type="scientific">Streptomyces liangshanensis</name>
    <dbReference type="NCBI Taxonomy" id="2717324"/>
    <lineage>
        <taxon>Bacteria</taxon>
        <taxon>Bacillati</taxon>
        <taxon>Actinomycetota</taxon>
        <taxon>Actinomycetes</taxon>
        <taxon>Kitasatosporales</taxon>
        <taxon>Streptomycetaceae</taxon>
        <taxon>Streptomyces</taxon>
    </lineage>
</organism>
<dbReference type="Proteomes" id="UP000501179">
    <property type="component" value="Chromosome"/>
</dbReference>
<dbReference type="EMBL" id="CP050177">
    <property type="protein sequence ID" value="QIQ03615.1"/>
    <property type="molecule type" value="Genomic_DNA"/>
</dbReference>
<feature type="region of interest" description="Disordered" evidence="1">
    <location>
        <begin position="67"/>
        <end position="106"/>
    </location>
</feature>
<gene>
    <name evidence="2" type="ORF">HA039_15900</name>
</gene>
<name>A0A6G9GZE7_9ACTN</name>
<evidence type="ECO:0000256" key="1">
    <source>
        <dbReference type="SAM" id="MobiDB-lite"/>
    </source>
</evidence>
<proteinExistence type="predicted"/>
<dbReference type="AlphaFoldDB" id="A0A6G9GZE7"/>
<keyword evidence="3" id="KW-1185">Reference proteome</keyword>
<sequence length="170" mass="17798">MGDGTALEERIAERRAGVGDPRALVGELRRALVLVPYDRGGLWTARFGGVRWVCGFTDEAALARFARARDAEDGREAARGPDPANRREGDGEAARGPDPANSQEAGPVWEFAALRGARLLDEIVPAMGEPAGVAVNIGDVDGAMLFPPVVGIVPEAVAVDAGEARDGERG</sequence>
<evidence type="ECO:0000313" key="3">
    <source>
        <dbReference type="Proteomes" id="UP000501179"/>
    </source>
</evidence>
<evidence type="ECO:0000313" key="2">
    <source>
        <dbReference type="EMBL" id="QIQ03615.1"/>
    </source>
</evidence>
<protein>
    <recommendedName>
        <fullName evidence="4">SseB family protein</fullName>
    </recommendedName>
</protein>